<sequence length="1464" mass="163227">MGSICSKVLDGNGFSSCFEDMIFGFGGNMVTVGLLIVLWVTQRNASRSTVGSPRLGLLEKVLLNILLALGTILSFYEMLALVGKSMPEYHEWFYRSSQLASWMSIMLVSKFSCWFPLLCNPFFCCWWIVKPITGIPRLYTTFSSLKTITCFKESSSVTVEILFTLFINITRIAKAPTEESKYDLLEDPLLSYDTKEEHHVFDPVTRAAQYWHMLTFQFVNPMMSLGVTKQLDLEDLVSLPLDLMPSPCHDTFLRCWVAEEHKNQSKSLLFRVICKAYGWPYFRLGLLKVLNDSLSFLSPLLLNRLIKFLQQGSGNIDGYTLAILMGLVSTIKSFLDTQYTFHLSKLKLKLRSSIMTIIYRKCLYTSLAARSKFSNGEVQTFMSVDADRTINMCNSFHDMWSLPLQIGVALYLLYTQVNYAFLSGFALTVLLIPVNKWISTKIASATQEMMKHKDERVRSVGELLTYIRTLKMYNWENMFIDRIMERRTKEVKQLSTRKYLDAWCVFFWATTPTLFSLFTFGVFTLMGHPLDAATVFTCVALFNTLISPLNSFPWVINGLIDAIVSAGRLSKFLTCPEIDSDSGHIFETNLQTSGSLQPPCEDNADTDDSSAAVVFHDLFSVWSSGIEDGEQNAVLNGITLHLPKGLFIAIVGEVGSGKSSLLNSILGEMCRIHGSVHSHGSIAYVPQVPWILSGSVRDNILFGEAFDARRYREVLHSCGLDVDISRMVGGDLAYIGEKGVNLSGGQRARIALARAVYHESDVYLLDDVLSAVDSQVACWILEKTMLSFLMNQKTRALCTHNLQAISAADIVVVLDKGHVKWAGSSADFLLSPYSTISTIRDLKLASPQKLGKEISISDPAESDVLWEDDILSTAVEEEDASVLELRKEGRVELSVYKSYARFSGWHIAIVTCVSAAFMQASRNGNDLWLSHWVDAAGETESITFYLVGLCIFGIVNSLLTLVRAFSFAYGGLHAAVQVHTELLSKIVDAPVHFFDQNPSGRILNRLSSDLYMIDDSLPFILNILLANFFSLLGIVVVLSYAQILFLLLLLPLWYLFSKLQYYYRSTSRELRRLDSVSRSPIYSSFTETLDGSSTIRAFKAEELFMGRLIEHMTRYQRTSYSEISASLWLSLRLQLLAAVVISFIAVMAIIGRQSDFILTFGTPGLVGLALSYAAPVVSLLSSFLTSFTETEKEMVSVERVLQYMDIPQEEHAGSQTLPPGWPLEGRIEFDHVTLRYMPSLPPALNEVSFNIEPGMQVGIVGRTGAGKSSVINALFRLTPICNGWILVDGLDVANVAVGDLRRAFAVVPQSPFLFEGSLRDNLDPCGKSDDCKIWEILEKCHLKTLLESAGGLDTHVKENGITFSVGQRQLICLARALIKSSKILCLDECTASVDTKTASILQKTISSVCKSMTVLTIAHRISVVLNMDNVLVLEHGILVEQGNPQDLVKDPNSMFASFARASTM</sequence>
<evidence type="ECO:0000313" key="2">
    <source>
        <dbReference type="Proteomes" id="UP000827976"/>
    </source>
</evidence>
<proteinExistence type="predicted"/>
<gene>
    <name evidence="1" type="ORF">IHE45_08G107900</name>
</gene>
<organism evidence="1 2">
    <name type="scientific">Dioscorea alata</name>
    <name type="common">Purple yam</name>
    <dbReference type="NCBI Taxonomy" id="55571"/>
    <lineage>
        <taxon>Eukaryota</taxon>
        <taxon>Viridiplantae</taxon>
        <taxon>Streptophyta</taxon>
        <taxon>Embryophyta</taxon>
        <taxon>Tracheophyta</taxon>
        <taxon>Spermatophyta</taxon>
        <taxon>Magnoliopsida</taxon>
        <taxon>Liliopsida</taxon>
        <taxon>Dioscoreales</taxon>
        <taxon>Dioscoreaceae</taxon>
        <taxon>Dioscorea</taxon>
    </lineage>
</organism>
<dbReference type="Proteomes" id="UP000827976">
    <property type="component" value="Chromosome 8"/>
</dbReference>
<comment type="caution">
    <text evidence="1">The sequence shown here is derived from an EMBL/GenBank/DDBJ whole genome shotgun (WGS) entry which is preliminary data.</text>
</comment>
<keyword evidence="2" id="KW-1185">Reference proteome</keyword>
<reference evidence="2" key="1">
    <citation type="journal article" date="2022" name="Nat. Commun.">
        <title>Chromosome evolution and the genetic basis of agronomically important traits in greater yam.</title>
        <authorList>
            <person name="Bredeson J.V."/>
            <person name="Lyons J.B."/>
            <person name="Oniyinde I.O."/>
            <person name="Okereke N.R."/>
            <person name="Kolade O."/>
            <person name="Nnabue I."/>
            <person name="Nwadili C.O."/>
            <person name="Hribova E."/>
            <person name="Parker M."/>
            <person name="Nwogha J."/>
            <person name="Shu S."/>
            <person name="Carlson J."/>
            <person name="Kariba R."/>
            <person name="Muthemba S."/>
            <person name="Knop K."/>
            <person name="Barton G.J."/>
            <person name="Sherwood A.V."/>
            <person name="Lopez-Montes A."/>
            <person name="Asiedu R."/>
            <person name="Jamnadass R."/>
            <person name="Muchugi A."/>
            <person name="Goodstein D."/>
            <person name="Egesi C.N."/>
            <person name="Featherston J."/>
            <person name="Asfaw A."/>
            <person name="Simpson G.G."/>
            <person name="Dolezel J."/>
            <person name="Hendre P.S."/>
            <person name="Van Deynze A."/>
            <person name="Kumar P.L."/>
            <person name="Obidiegwu J.E."/>
            <person name="Bhattacharjee R."/>
            <person name="Rokhsar D.S."/>
        </authorList>
    </citation>
    <scope>NUCLEOTIDE SEQUENCE [LARGE SCALE GENOMIC DNA]</scope>
    <source>
        <strain evidence="2">cv. TDa95/00328</strain>
    </source>
</reference>
<name>A0ACB7VL96_DIOAL</name>
<dbReference type="EMBL" id="CM037018">
    <property type="protein sequence ID" value="KAH7674972.1"/>
    <property type="molecule type" value="Genomic_DNA"/>
</dbReference>
<accession>A0ACB7VL96</accession>
<protein>
    <submittedName>
        <fullName evidence="1">Xenobiotic-transporting ATPase protein</fullName>
    </submittedName>
</protein>
<evidence type="ECO:0000313" key="1">
    <source>
        <dbReference type="EMBL" id="KAH7674972.1"/>
    </source>
</evidence>